<dbReference type="PANTHER" id="PTHR43280:SF28">
    <property type="entry name" value="HTH-TYPE TRANSCRIPTIONAL ACTIVATOR RHAS"/>
    <property type="match status" value="1"/>
</dbReference>
<proteinExistence type="predicted"/>
<protein>
    <recommendedName>
        <fullName evidence="4">HTH araC/xylS-type domain-containing protein</fullName>
    </recommendedName>
</protein>
<dbReference type="GO" id="GO:0003700">
    <property type="term" value="F:DNA-binding transcription factor activity"/>
    <property type="evidence" value="ECO:0007669"/>
    <property type="project" value="InterPro"/>
</dbReference>
<evidence type="ECO:0000256" key="1">
    <source>
        <dbReference type="ARBA" id="ARBA00023015"/>
    </source>
</evidence>
<dbReference type="InterPro" id="IPR009057">
    <property type="entry name" value="Homeodomain-like_sf"/>
</dbReference>
<organism evidence="5 6">
    <name type="scientific">Paenibacillus yonginensis</name>
    <dbReference type="NCBI Taxonomy" id="1462996"/>
    <lineage>
        <taxon>Bacteria</taxon>
        <taxon>Bacillati</taxon>
        <taxon>Bacillota</taxon>
        <taxon>Bacilli</taxon>
        <taxon>Bacillales</taxon>
        <taxon>Paenibacillaceae</taxon>
        <taxon>Paenibacillus</taxon>
    </lineage>
</organism>
<dbReference type="OrthoDB" id="9778008at2"/>
<name>A0A1B1MZB7_9BACL</name>
<dbReference type="Gene3D" id="1.10.10.60">
    <property type="entry name" value="Homeodomain-like"/>
    <property type="match status" value="2"/>
</dbReference>
<dbReference type="PANTHER" id="PTHR43280">
    <property type="entry name" value="ARAC-FAMILY TRANSCRIPTIONAL REGULATOR"/>
    <property type="match status" value="1"/>
</dbReference>
<reference evidence="5 6" key="1">
    <citation type="submission" date="2016-01" db="EMBL/GenBank/DDBJ databases">
        <title>Complete Genome Sequence of Paenibacillus yonginensis DCY84, a novel Plant Growth-Promoting Bacteria with Elicitation of Induced Systemic Resistance.</title>
        <authorList>
            <person name="Kim Y.J."/>
            <person name="Yang D.C."/>
            <person name="Sukweenadhi J."/>
        </authorList>
    </citation>
    <scope>NUCLEOTIDE SEQUENCE [LARGE SCALE GENOMIC DNA]</scope>
    <source>
        <strain evidence="5 6">DCY84</strain>
    </source>
</reference>
<evidence type="ECO:0000256" key="2">
    <source>
        <dbReference type="ARBA" id="ARBA00023125"/>
    </source>
</evidence>
<keyword evidence="3" id="KW-0804">Transcription</keyword>
<keyword evidence="1" id="KW-0805">Transcription regulation</keyword>
<dbReference type="RefSeq" id="WP_068695261.1">
    <property type="nucleotide sequence ID" value="NZ_CP014167.1"/>
</dbReference>
<dbReference type="SMART" id="SM00342">
    <property type="entry name" value="HTH_ARAC"/>
    <property type="match status" value="1"/>
</dbReference>
<dbReference type="GO" id="GO:0043565">
    <property type="term" value="F:sequence-specific DNA binding"/>
    <property type="evidence" value="ECO:0007669"/>
    <property type="project" value="InterPro"/>
</dbReference>
<dbReference type="SUPFAM" id="SSF46689">
    <property type="entry name" value="Homeodomain-like"/>
    <property type="match status" value="2"/>
</dbReference>
<evidence type="ECO:0000313" key="5">
    <source>
        <dbReference type="EMBL" id="ANS74517.1"/>
    </source>
</evidence>
<dbReference type="InterPro" id="IPR018060">
    <property type="entry name" value="HTH_AraC"/>
</dbReference>
<dbReference type="AlphaFoldDB" id="A0A1B1MZB7"/>
<gene>
    <name evidence="5" type="ORF">AWM70_07905</name>
</gene>
<dbReference type="Pfam" id="PF12833">
    <property type="entry name" value="HTH_18"/>
    <property type="match status" value="1"/>
</dbReference>
<sequence length="296" mass="34282">MYEHRYRENKQHGVRDFPFDIYKVKHQSDTSIILPLHWHNEMEIIYLAKGTAIFKVEGREFSAQAGDAVIVHPGEHHSGIKDHSRETCYYSIVFKLSWLSSLQHDRIQEQFLGPIQQGDIRLPAYLSATGPNAQILDYFRQLVNGYESRLPAYELSVKGLMLQLFAEFFQHGLVVKSAEGKTNQGREMHQQIKLVLNYMEEHCHEKLDLDALASVVSLSRSHFCKFFKTQTGMRPMEYLNYIRVNKAAHLLLTGSYNVLEAALECGFQNVSYFAKWFKVYMNMSPSAYKAQHTSYT</sequence>
<dbReference type="EMBL" id="CP014167">
    <property type="protein sequence ID" value="ANS74517.1"/>
    <property type="molecule type" value="Genomic_DNA"/>
</dbReference>
<keyword evidence="2" id="KW-0238">DNA-binding</keyword>
<dbReference type="Pfam" id="PF02311">
    <property type="entry name" value="AraC_binding"/>
    <property type="match status" value="1"/>
</dbReference>
<accession>A0A1B1MZB7</accession>
<keyword evidence="6" id="KW-1185">Reference proteome</keyword>
<dbReference type="STRING" id="1462996.AWM70_07905"/>
<evidence type="ECO:0000259" key="4">
    <source>
        <dbReference type="PROSITE" id="PS01124"/>
    </source>
</evidence>
<dbReference type="InterPro" id="IPR037923">
    <property type="entry name" value="HTH-like"/>
</dbReference>
<dbReference type="Gene3D" id="2.60.120.10">
    <property type="entry name" value="Jelly Rolls"/>
    <property type="match status" value="1"/>
</dbReference>
<dbReference type="PROSITE" id="PS01124">
    <property type="entry name" value="HTH_ARAC_FAMILY_2"/>
    <property type="match status" value="1"/>
</dbReference>
<dbReference type="KEGG" id="pyg:AWM70_07905"/>
<dbReference type="SUPFAM" id="SSF51215">
    <property type="entry name" value="Regulatory protein AraC"/>
    <property type="match status" value="1"/>
</dbReference>
<evidence type="ECO:0000313" key="6">
    <source>
        <dbReference type="Proteomes" id="UP000092573"/>
    </source>
</evidence>
<dbReference type="InterPro" id="IPR014710">
    <property type="entry name" value="RmlC-like_jellyroll"/>
</dbReference>
<dbReference type="InterPro" id="IPR003313">
    <property type="entry name" value="AraC-bd"/>
</dbReference>
<evidence type="ECO:0000256" key="3">
    <source>
        <dbReference type="ARBA" id="ARBA00023163"/>
    </source>
</evidence>
<feature type="domain" description="HTH araC/xylS-type" evidence="4">
    <location>
        <begin position="193"/>
        <end position="291"/>
    </location>
</feature>
<dbReference type="Proteomes" id="UP000092573">
    <property type="component" value="Chromosome"/>
</dbReference>